<gene>
    <name evidence="8" type="ORF">JQC93_12610</name>
</gene>
<dbReference type="RefSeq" id="WP_205158788.1">
    <property type="nucleotide sequence ID" value="NZ_JAFEUM010000004.1"/>
</dbReference>
<feature type="transmembrane region" description="Helical" evidence="6">
    <location>
        <begin position="178"/>
        <end position="199"/>
    </location>
</feature>
<feature type="transmembrane region" description="Helical" evidence="6">
    <location>
        <begin position="65"/>
        <end position="85"/>
    </location>
</feature>
<keyword evidence="5 6" id="KW-0472">Membrane</keyword>
<proteinExistence type="predicted"/>
<keyword evidence="3 6" id="KW-0812">Transmembrane</keyword>
<dbReference type="Gene3D" id="1.10.3730.20">
    <property type="match status" value="1"/>
</dbReference>
<evidence type="ECO:0000313" key="9">
    <source>
        <dbReference type="Proteomes" id="UP000809621"/>
    </source>
</evidence>
<keyword evidence="9" id="KW-1185">Reference proteome</keyword>
<feature type="domain" description="EamA" evidence="7">
    <location>
        <begin position="150"/>
        <end position="280"/>
    </location>
</feature>
<reference evidence="8 9" key="1">
    <citation type="submission" date="2021-02" db="EMBL/GenBank/DDBJ databases">
        <authorList>
            <person name="Park J.-S."/>
        </authorList>
    </citation>
    <scope>NUCLEOTIDE SEQUENCE [LARGE SCALE GENOMIC DNA]</scope>
    <source>
        <strain evidence="8 9">188UL20-2</strain>
    </source>
</reference>
<dbReference type="SUPFAM" id="SSF103481">
    <property type="entry name" value="Multidrug resistance efflux transporter EmrE"/>
    <property type="match status" value="2"/>
</dbReference>
<comment type="subcellular location">
    <subcellularLocation>
        <location evidence="1">Cell membrane</location>
        <topology evidence="1">Multi-pass membrane protein</topology>
    </subcellularLocation>
</comment>
<evidence type="ECO:0000256" key="6">
    <source>
        <dbReference type="SAM" id="Phobius"/>
    </source>
</evidence>
<feature type="transmembrane region" description="Helical" evidence="6">
    <location>
        <begin position="32"/>
        <end position="53"/>
    </location>
</feature>
<dbReference type="InterPro" id="IPR037185">
    <property type="entry name" value="EmrE-like"/>
</dbReference>
<evidence type="ECO:0000256" key="3">
    <source>
        <dbReference type="ARBA" id="ARBA00022692"/>
    </source>
</evidence>
<evidence type="ECO:0000259" key="7">
    <source>
        <dbReference type="Pfam" id="PF00892"/>
    </source>
</evidence>
<feature type="transmembrane region" description="Helical" evidence="6">
    <location>
        <begin position="119"/>
        <end position="136"/>
    </location>
</feature>
<feature type="domain" description="EamA" evidence="7">
    <location>
        <begin position="3"/>
        <end position="133"/>
    </location>
</feature>
<accession>A0ABS2HM86</accession>
<feature type="transmembrane region" description="Helical" evidence="6">
    <location>
        <begin position="91"/>
        <end position="112"/>
    </location>
</feature>
<keyword evidence="2" id="KW-1003">Cell membrane</keyword>
<feature type="transmembrane region" description="Helical" evidence="6">
    <location>
        <begin position="205"/>
        <end position="225"/>
    </location>
</feature>
<dbReference type="Proteomes" id="UP000809621">
    <property type="component" value="Unassembled WGS sequence"/>
</dbReference>
<evidence type="ECO:0000256" key="5">
    <source>
        <dbReference type="ARBA" id="ARBA00023136"/>
    </source>
</evidence>
<dbReference type="PANTHER" id="PTHR32322:SF18">
    <property type="entry name" value="S-ADENOSYLMETHIONINE_S-ADENOSYLHOMOCYSTEINE TRANSPORTER"/>
    <property type="match status" value="1"/>
</dbReference>
<dbReference type="EMBL" id="JAFEUM010000004">
    <property type="protein sequence ID" value="MBM7037247.1"/>
    <property type="molecule type" value="Genomic_DNA"/>
</dbReference>
<keyword evidence="4 6" id="KW-1133">Transmembrane helix</keyword>
<dbReference type="InterPro" id="IPR050638">
    <property type="entry name" value="AA-Vitamin_Transporters"/>
</dbReference>
<evidence type="ECO:0000256" key="2">
    <source>
        <dbReference type="ARBA" id="ARBA00022475"/>
    </source>
</evidence>
<sequence>MPATLAFLIATLLWGSSFIALKFVIGMYHPTVVIFLRMLTTLMICATLLWPYVKRFQYRAGDWKYLVGMSLAEPCLYFLFEGYALEYTSASQAGVIVSCFPLIVAILAYFMLKERLSKVIVVGFLFCIAGGIGLTLASPGTSDAPNPLLGNSLEFLAMLCAGYYTICVKHLSGRYSPLALIGLQGLSGTLFFFPFLFFVELPTEISFEGAAAIFYLGSLVTLGAYGMYNYAISKVSVLTAAAFTNLVPVFTLLLASLLLHETLTWQQWLAVGAVFLGVMIAQRHSTTGNQEAVEELETATVQR</sequence>
<evidence type="ECO:0000256" key="4">
    <source>
        <dbReference type="ARBA" id="ARBA00022989"/>
    </source>
</evidence>
<comment type="caution">
    <text evidence="8">The sequence shown here is derived from an EMBL/GenBank/DDBJ whole genome shotgun (WGS) entry which is preliminary data.</text>
</comment>
<evidence type="ECO:0000313" key="8">
    <source>
        <dbReference type="EMBL" id="MBM7037247.1"/>
    </source>
</evidence>
<organism evidence="8 9">
    <name type="scientific">Vibrio ulleungensis</name>
    <dbReference type="NCBI Taxonomy" id="2807619"/>
    <lineage>
        <taxon>Bacteria</taxon>
        <taxon>Pseudomonadati</taxon>
        <taxon>Pseudomonadota</taxon>
        <taxon>Gammaproteobacteria</taxon>
        <taxon>Vibrionales</taxon>
        <taxon>Vibrionaceae</taxon>
        <taxon>Vibrio</taxon>
    </lineage>
</organism>
<dbReference type="Pfam" id="PF00892">
    <property type="entry name" value="EamA"/>
    <property type="match status" value="2"/>
</dbReference>
<feature type="transmembrane region" description="Helical" evidence="6">
    <location>
        <begin position="265"/>
        <end position="281"/>
    </location>
</feature>
<dbReference type="InterPro" id="IPR000620">
    <property type="entry name" value="EamA_dom"/>
</dbReference>
<protein>
    <submittedName>
        <fullName evidence="8">DMT family transporter</fullName>
    </submittedName>
</protein>
<evidence type="ECO:0000256" key="1">
    <source>
        <dbReference type="ARBA" id="ARBA00004651"/>
    </source>
</evidence>
<feature type="transmembrane region" description="Helical" evidence="6">
    <location>
        <begin position="237"/>
        <end position="259"/>
    </location>
</feature>
<feature type="transmembrane region" description="Helical" evidence="6">
    <location>
        <begin position="148"/>
        <end position="166"/>
    </location>
</feature>
<name>A0ABS2HM86_9VIBR</name>
<dbReference type="PANTHER" id="PTHR32322">
    <property type="entry name" value="INNER MEMBRANE TRANSPORTER"/>
    <property type="match status" value="1"/>
</dbReference>